<dbReference type="PANTHER" id="PTHR23502">
    <property type="entry name" value="MAJOR FACILITATOR SUPERFAMILY"/>
    <property type="match status" value="1"/>
</dbReference>
<dbReference type="Pfam" id="PF07690">
    <property type="entry name" value="MFS_1"/>
    <property type="match status" value="1"/>
</dbReference>
<feature type="transmembrane region" description="Helical" evidence="8">
    <location>
        <begin position="111"/>
        <end position="130"/>
    </location>
</feature>
<dbReference type="eggNOG" id="KOG0255">
    <property type="taxonomic scope" value="Eukaryota"/>
</dbReference>
<evidence type="ECO:0000256" key="3">
    <source>
        <dbReference type="ARBA" id="ARBA00022692"/>
    </source>
</evidence>
<feature type="transmembrane region" description="Helical" evidence="8">
    <location>
        <begin position="82"/>
        <end position="104"/>
    </location>
</feature>
<evidence type="ECO:0000256" key="6">
    <source>
        <dbReference type="ARBA" id="ARBA00038347"/>
    </source>
</evidence>
<proteinExistence type="inferred from homology"/>
<feature type="transmembrane region" description="Helical" evidence="8">
    <location>
        <begin position="202"/>
        <end position="222"/>
    </location>
</feature>
<keyword evidence="2" id="KW-0813">Transport</keyword>
<feature type="transmembrane region" description="Helical" evidence="8">
    <location>
        <begin position="269"/>
        <end position="294"/>
    </location>
</feature>
<feature type="compositionally biased region" description="Acidic residues" evidence="7">
    <location>
        <begin position="1"/>
        <end position="10"/>
    </location>
</feature>
<dbReference type="GO" id="GO:0022857">
    <property type="term" value="F:transmembrane transporter activity"/>
    <property type="evidence" value="ECO:0007669"/>
    <property type="project" value="InterPro"/>
</dbReference>
<name>R4XGN9_TAPDE</name>
<feature type="transmembrane region" description="Helical" evidence="8">
    <location>
        <begin position="448"/>
        <end position="468"/>
    </location>
</feature>
<evidence type="ECO:0000256" key="7">
    <source>
        <dbReference type="SAM" id="MobiDB-lite"/>
    </source>
</evidence>
<feature type="region of interest" description="Disordered" evidence="7">
    <location>
        <begin position="1"/>
        <end position="36"/>
    </location>
</feature>
<evidence type="ECO:0000256" key="2">
    <source>
        <dbReference type="ARBA" id="ARBA00022448"/>
    </source>
</evidence>
<evidence type="ECO:0000256" key="1">
    <source>
        <dbReference type="ARBA" id="ARBA00004141"/>
    </source>
</evidence>
<dbReference type="InterPro" id="IPR020846">
    <property type="entry name" value="MFS_dom"/>
</dbReference>
<evidence type="ECO:0000313" key="11">
    <source>
        <dbReference type="Proteomes" id="UP000013776"/>
    </source>
</evidence>
<dbReference type="STRING" id="1097556.R4XGN9"/>
<feature type="transmembrane region" description="Helical" evidence="8">
    <location>
        <begin position="136"/>
        <end position="155"/>
    </location>
</feature>
<comment type="subcellular location">
    <subcellularLocation>
        <location evidence="1">Membrane</location>
        <topology evidence="1">Multi-pass membrane protein</topology>
    </subcellularLocation>
</comment>
<dbReference type="GO" id="GO:0005886">
    <property type="term" value="C:plasma membrane"/>
    <property type="evidence" value="ECO:0007669"/>
    <property type="project" value="TreeGrafter"/>
</dbReference>
<feature type="domain" description="Major facilitator superfamily (MFS) profile" evidence="9">
    <location>
        <begin position="47"/>
        <end position="475"/>
    </location>
</feature>
<dbReference type="OrthoDB" id="6770063at2759"/>
<dbReference type="PROSITE" id="PS50850">
    <property type="entry name" value="MFS"/>
    <property type="match status" value="1"/>
</dbReference>
<keyword evidence="4 8" id="KW-1133">Transmembrane helix</keyword>
<dbReference type="Proteomes" id="UP000013776">
    <property type="component" value="Unassembled WGS sequence"/>
</dbReference>
<feature type="transmembrane region" description="Helical" evidence="8">
    <location>
        <begin position="162"/>
        <end position="182"/>
    </location>
</feature>
<dbReference type="VEuPathDB" id="FungiDB:TAPDE_005649"/>
<comment type="similarity">
    <text evidence="6">Belongs to the major facilitator superfamily. CAR1 family.</text>
</comment>
<feature type="transmembrane region" description="Helical" evidence="8">
    <location>
        <begin position="414"/>
        <end position="436"/>
    </location>
</feature>
<dbReference type="EMBL" id="CAHR02000421">
    <property type="protein sequence ID" value="CCG85062.1"/>
    <property type="molecule type" value="Genomic_DNA"/>
</dbReference>
<dbReference type="SUPFAM" id="SSF103473">
    <property type="entry name" value="MFS general substrate transporter"/>
    <property type="match status" value="1"/>
</dbReference>
<evidence type="ECO:0000256" key="4">
    <source>
        <dbReference type="ARBA" id="ARBA00022989"/>
    </source>
</evidence>
<comment type="caution">
    <text evidence="10">The sequence shown here is derived from an EMBL/GenBank/DDBJ whole genome shotgun (WGS) entry which is preliminary data.</text>
</comment>
<dbReference type="PANTHER" id="PTHR23502:SF134">
    <property type="entry name" value="MAJOR FACILITATOR SUPERFAMILY (MFS) PROFILE DOMAIN-CONTAINING PROTEIN-RELATED"/>
    <property type="match status" value="1"/>
</dbReference>
<dbReference type="InterPro" id="IPR011701">
    <property type="entry name" value="MFS"/>
</dbReference>
<accession>R4XGN9</accession>
<sequence length="483" mass="53294">MHDAESDDIAMPEIKNEHDNSNETTIDWQEDDSEHPRNWKTGRKWIQVVLLTLLTFMVQYGGSAYSSTETDIARDFDTSHELAIAGISVLLLAYAVVPMLLAPLAEVIGRVPLYLVGYFGFLCFTIPSAVTTDISVMIIFRFLAGCAGSVGNTMIGGSITDMFEPAALGAPMTFYIVFGLLLSEPMGPLINGFVVENPRLGYRWVFWFQIIFGFAILLVLFLKLEETRPSVLLQRRAAKMSKEKGTKMSAKGDDTPMSETIYSSLKMPWLLMFTDVTVALFSLWLAFAWGLAYGMLQSISLVFKTNHAFSESQVGLVFVALIAALAVGLVAAAIQELWFKRSNHKAGSFVPEGRLQIACIGSVCLSGGLFFYAWTSGRMVAAIVPMVAIGIVFFGIFTIYYAVFLYICDNYSDLASSALSAAGFWRNMFAAAFPLFIEIMYNRLGYQWAGSTLAFISVPLGLIPFALVKFGPKVRANSKYIES</sequence>
<evidence type="ECO:0000256" key="5">
    <source>
        <dbReference type="ARBA" id="ARBA00023136"/>
    </source>
</evidence>
<dbReference type="Gene3D" id="1.20.1250.20">
    <property type="entry name" value="MFS general substrate transporter like domains"/>
    <property type="match status" value="1"/>
</dbReference>
<dbReference type="AlphaFoldDB" id="R4XGN9"/>
<feature type="transmembrane region" description="Helical" evidence="8">
    <location>
        <begin position="355"/>
        <end position="374"/>
    </location>
</feature>
<feature type="transmembrane region" description="Helical" evidence="8">
    <location>
        <begin position="314"/>
        <end position="334"/>
    </location>
</feature>
<evidence type="ECO:0000259" key="9">
    <source>
        <dbReference type="PROSITE" id="PS50850"/>
    </source>
</evidence>
<dbReference type="InterPro" id="IPR036259">
    <property type="entry name" value="MFS_trans_sf"/>
</dbReference>
<keyword evidence="5 8" id="KW-0472">Membrane</keyword>
<dbReference type="FunFam" id="1.20.1250.20:FF:000082">
    <property type="entry name" value="MFS multidrug transporter, putative"/>
    <property type="match status" value="1"/>
</dbReference>
<feature type="transmembrane region" description="Helical" evidence="8">
    <location>
        <begin position="380"/>
        <end position="407"/>
    </location>
</feature>
<keyword evidence="11" id="KW-1185">Reference proteome</keyword>
<keyword evidence="3 8" id="KW-0812">Transmembrane</keyword>
<protein>
    <recommendedName>
        <fullName evidence="9">Major facilitator superfamily (MFS) profile domain-containing protein</fullName>
    </recommendedName>
</protein>
<feature type="transmembrane region" description="Helical" evidence="8">
    <location>
        <begin position="45"/>
        <end position="62"/>
    </location>
</feature>
<organism evidence="10 11">
    <name type="scientific">Taphrina deformans (strain PYCC 5710 / ATCC 11124 / CBS 356.35 / IMI 108563 / JCM 9778 / NBRC 8474)</name>
    <name type="common">Peach leaf curl fungus</name>
    <name type="synonym">Lalaria deformans</name>
    <dbReference type="NCBI Taxonomy" id="1097556"/>
    <lineage>
        <taxon>Eukaryota</taxon>
        <taxon>Fungi</taxon>
        <taxon>Dikarya</taxon>
        <taxon>Ascomycota</taxon>
        <taxon>Taphrinomycotina</taxon>
        <taxon>Taphrinomycetes</taxon>
        <taxon>Taphrinales</taxon>
        <taxon>Taphrinaceae</taxon>
        <taxon>Taphrina</taxon>
    </lineage>
</organism>
<evidence type="ECO:0000313" key="10">
    <source>
        <dbReference type="EMBL" id="CCG85062.1"/>
    </source>
</evidence>
<reference evidence="10 11" key="1">
    <citation type="journal article" date="2013" name="MBio">
        <title>Genome sequencing of the plant pathogen Taphrina deformans, the causal agent of peach leaf curl.</title>
        <authorList>
            <person name="Cisse O.H."/>
            <person name="Almeida J.M.G.C.F."/>
            <person name="Fonseca A."/>
            <person name="Kumar A.A."/>
            <person name="Salojaervi J."/>
            <person name="Overmyer K."/>
            <person name="Hauser P.M."/>
            <person name="Pagni M."/>
        </authorList>
    </citation>
    <scope>NUCLEOTIDE SEQUENCE [LARGE SCALE GENOMIC DNA]</scope>
    <source>
        <strain evidence="11">PYCC 5710 / ATCC 11124 / CBS 356.35 / IMI 108563 / JCM 9778 / NBRC 8474</strain>
    </source>
</reference>
<evidence type="ECO:0000256" key="8">
    <source>
        <dbReference type="SAM" id="Phobius"/>
    </source>
</evidence>
<gene>
    <name evidence="10" type="ORF">TAPDE_005649</name>
</gene>